<protein>
    <submittedName>
        <fullName evidence="8">Aminotransferase class I/II-fold pyridoxal phosphate-dependent enzyme</fullName>
    </submittedName>
</protein>
<comment type="similarity">
    <text evidence="2">Belongs to the Orn/Lys/Arg decarboxylase class-I family.</text>
</comment>
<evidence type="ECO:0000256" key="1">
    <source>
        <dbReference type="ARBA" id="ARBA00001933"/>
    </source>
</evidence>
<keyword evidence="4" id="KW-0663">Pyridoxal phosphate</keyword>
<feature type="domain" description="Orn/Lys/Arg decarboxylase C-terminal" evidence="7">
    <location>
        <begin position="425"/>
        <end position="457"/>
    </location>
</feature>
<gene>
    <name evidence="8" type="ORF">WMO43_09900</name>
</gene>
<dbReference type="Proteomes" id="UP001454489">
    <property type="component" value="Unassembled WGS sequence"/>
</dbReference>
<dbReference type="RefSeq" id="WP_353531054.1">
    <property type="nucleotide sequence ID" value="NZ_JBBMEX010000009.1"/>
</dbReference>
<dbReference type="InterPro" id="IPR015424">
    <property type="entry name" value="PyrdxlP-dep_Trfase"/>
</dbReference>
<sequence length="490" mass="55341">MKQEYLDAKLERYRQKEIYPFHMPGHKRKEHALMDPYSMDITEIEGFDNLHEPEGILLEGKERLAELYGAKESFFLVNGSTCGLLAAISAATRRGDTILMARNCHKAVYHAVELSELKTEYLYPSITKEGIQGSIHPKDVEEALKRHPKIKAVILTSPTYDGVLSDIRTIAGMVHEKNIPLIVDEAHGAHLGFSESFPASAVSEGADVVIQSFHKTLPSLTQTAVLHRMSERIAPERIRKYLSVYQTSSPSYLLMASIDRCVRILQSRSERYFADLEENLTTFYRKVQDLKHLKVLTEEDFSKEEGYAFDPTKILIYTGDTDMTGKELMDILRKDWDMELEMASGYYALALTGIMDTEDGFFSLSEALHTIDEQMKKTGKDVAVEESIKIEDENEHVSYLFMQELYGKKEVVYPVWEAEDIRKMEISLESALGKISAVTVSLYPPGIPLLLPGERIENGFLEGIAKCRESGLHISGLSGTSNERIEVVIP</sequence>
<keyword evidence="8" id="KW-0032">Aminotransferase</keyword>
<evidence type="ECO:0000313" key="8">
    <source>
        <dbReference type="EMBL" id="MEQ2558180.1"/>
    </source>
</evidence>
<dbReference type="PANTHER" id="PTHR43277">
    <property type="entry name" value="ARGININE DECARBOXYLASE"/>
    <property type="match status" value="1"/>
</dbReference>
<evidence type="ECO:0000256" key="3">
    <source>
        <dbReference type="ARBA" id="ARBA00022793"/>
    </source>
</evidence>
<dbReference type="PANTHER" id="PTHR43277:SF4">
    <property type="entry name" value="ARGININE DECARBOXYLASE"/>
    <property type="match status" value="1"/>
</dbReference>
<dbReference type="InterPro" id="IPR036633">
    <property type="entry name" value="Prn/Lys/Arg_de-COase_C_sf"/>
</dbReference>
<keyword evidence="9" id="KW-1185">Reference proteome</keyword>
<dbReference type="Pfam" id="PF01276">
    <property type="entry name" value="OKR_DC_1"/>
    <property type="match status" value="1"/>
</dbReference>
<name>A0ABV1HEN8_9FIRM</name>
<dbReference type="Pfam" id="PF03711">
    <property type="entry name" value="OKR_DC_1_C"/>
    <property type="match status" value="1"/>
</dbReference>
<keyword evidence="8" id="KW-0808">Transferase</keyword>
<dbReference type="InterPro" id="IPR052357">
    <property type="entry name" value="Orn_Lys_Arg_decarboxylase-I"/>
</dbReference>
<proteinExistence type="inferred from homology"/>
<feature type="domain" description="Orn/Lys/Arg decarboxylases family 1 pyridoxal-P attachment site" evidence="6">
    <location>
        <begin position="9"/>
        <end position="311"/>
    </location>
</feature>
<accession>A0ABV1HEN8</accession>
<dbReference type="InterPro" id="IPR015421">
    <property type="entry name" value="PyrdxlP-dep_Trfase_major"/>
</dbReference>
<evidence type="ECO:0000259" key="7">
    <source>
        <dbReference type="Pfam" id="PF03711"/>
    </source>
</evidence>
<dbReference type="SUPFAM" id="SSF55904">
    <property type="entry name" value="Ornithine decarboxylase C-terminal domain"/>
    <property type="match status" value="1"/>
</dbReference>
<comment type="cofactor">
    <cofactor evidence="1">
        <name>pyridoxal 5'-phosphate</name>
        <dbReference type="ChEBI" id="CHEBI:597326"/>
    </cofactor>
</comment>
<keyword evidence="5" id="KW-0456">Lyase</keyword>
<evidence type="ECO:0000259" key="6">
    <source>
        <dbReference type="Pfam" id="PF01276"/>
    </source>
</evidence>
<dbReference type="EMBL" id="JBBMEX010000009">
    <property type="protein sequence ID" value="MEQ2558180.1"/>
    <property type="molecule type" value="Genomic_DNA"/>
</dbReference>
<evidence type="ECO:0000256" key="2">
    <source>
        <dbReference type="ARBA" id="ARBA00010671"/>
    </source>
</evidence>
<organism evidence="8 9">
    <name type="scientific">Maccoyibacter intestinihominis</name>
    <dbReference type="NCBI Taxonomy" id="3133499"/>
    <lineage>
        <taxon>Bacteria</taxon>
        <taxon>Bacillati</taxon>
        <taxon>Bacillota</taxon>
        <taxon>Clostridia</taxon>
        <taxon>Lachnospirales</taxon>
        <taxon>Lachnospiraceae</taxon>
        <taxon>Maccoyibacter</taxon>
    </lineage>
</organism>
<comment type="caution">
    <text evidence="8">The sequence shown here is derived from an EMBL/GenBank/DDBJ whole genome shotgun (WGS) entry which is preliminary data.</text>
</comment>
<dbReference type="SUPFAM" id="SSF53383">
    <property type="entry name" value="PLP-dependent transferases"/>
    <property type="match status" value="1"/>
</dbReference>
<evidence type="ECO:0000256" key="5">
    <source>
        <dbReference type="ARBA" id="ARBA00023239"/>
    </source>
</evidence>
<evidence type="ECO:0000256" key="4">
    <source>
        <dbReference type="ARBA" id="ARBA00022898"/>
    </source>
</evidence>
<evidence type="ECO:0000313" key="9">
    <source>
        <dbReference type="Proteomes" id="UP001454489"/>
    </source>
</evidence>
<dbReference type="InterPro" id="IPR000310">
    <property type="entry name" value="Orn/Lys/Arg_deCO2ase_major_dom"/>
</dbReference>
<dbReference type="InterPro" id="IPR008286">
    <property type="entry name" value="Prn/Lys/Arg_de-COase_C"/>
</dbReference>
<dbReference type="GO" id="GO:0008483">
    <property type="term" value="F:transaminase activity"/>
    <property type="evidence" value="ECO:0007669"/>
    <property type="project" value="UniProtKB-KW"/>
</dbReference>
<reference evidence="8 9" key="1">
    <citation type="submission" date="2024-03" db="EMBL/GenBank/DDBJ databases">
        <title>Human intestinal bacterial collection.</title>
        <authorList>
            <person name="Pauvert C."/>
            <person name="Hitch T.C.A."/>
            <person name="Clavel T."/>
        </authorList>
    </citation>
    <scope>NUCLEOTIDE SEQUENCE [LARGE SCALE GENOMIC DNA]</scope>
    <source>
        <strain evidence="8 9">CLA-AA-H185</strain>
    </source>
</reference>
<dbReference type="Gene3D" id="3.90.105.10">
    <property type="entry name" value="Molybdopterin biosynthesis moea protein, domain 2"/>
    <property type="match status" value="1"/>
</dbReference>
<dbReference type="Gene3D" id="3.40.640.10">
    <property type="entry name" value="Type I PLP-dependent aspartate aminotransferase-like (Major domain)"/>
    <property type="match status" value="1"/>
</dbReference>
<keyword evidence="3" id="KW-0210">Decarboxylase</keyword>